<dbReference type="CDD" id="cd00143">
    <property type="entry name" value="PP2Cc"/>
    <property type="match status" value="1"/>
</dbReference>
<feature type="region of interest" description="Disordered" evidence="1">
    <location>
        <begin position="288"/>
        <end position="311"/>
    </location>
</feature>
<accession>A0A0X3PHE8</accession>
<dbReference type="EMBL" id="GEEE01012026">
    <property type="protein sequence ID" value="JAP51199.1"/>
    <property type="molecule type" value="Transcribed_RNA"/>
</dbReference>
<dbReference type="InterPro" id="IPR015655">
    <property type="entry name" value="PP2C"/>
</dbReference>
<feature type="domain" description="PPM-type phosphatase" evidence="2">
    <location>
        <begin position="78"/>
        <end position="572"/>
    </location>
</feature>
<sequence>MGIQGREHVSCELSLVQEQLGLVPNPISDAFGYCQFDALQRHGADCLKKAIDASVEKLAYGNPKICLKPRLSVSCVKKISIASLLNRRRRQEDRWFLVADLLKYAPTHQKLKDGEYPMIFGCGVFDGHGGPEAAEHCSNLAPLLLSRRLQRRFLPANKDRKSQETIPDILASMIDDLNFSVNECHRERLWNSGTTATVCLLHEDFIYTAWVGDSQAVLFSCTSGNVGTTAIQMLTKQPSSEKTKEGVEGMMRSAACRSNSMPSSDPPQKQPERIFPVTAADVGPKVSAAVTNPLTPSSKRQSTHFSEPSLQSLATDSCPSGVVGIVADSGIATTCTGAVGGTLNLSFSAGASHISPAGDLRSRTQSISEKPRSNRNVSFVVLTDFLHRPEQALEFVSILRAGGCVTFKPNAQDVSPLSHSPPMQPSKSDAPVTPLFSNSTLQLPNLSVPGTYRVGGMSGVARAIGADTNTIRGMCNLPSVSVYRRLPRTSGSLGCCLIIASDGFWDTYGCSAFDCARLLDPLNIPASTPGSPTEFSDAAVTWMTGRDFAKSLANRAARNGSMDNITVLVIWLEDPANGHETTSEPSYCPALYPISSRTVSLPSVNSDGLVSNRVRGFTRQPRPSSGRAYSHSLSLGDLTRGTHKTARISSPIRHLP</sequence>
<evidence type="ECO:0000256" key="1">
    <source>
        <dbReference type="SAM" id="MobiDB-lite"/>
    </source>
</evidence>
<gene>
    <name evidence="3" type="primary">PPM1E</name>
    <name evidence="3" type="ORF">TR114606</name>
</gene>
<feature type="region of interest" description="Disordered" evidence="1">
    <location>
        <begin position="615"/>
        <end position="656"/>
    </location>
</feature>
<reference evidence="3" key="1">
    <citation type="submission" date="2016-01" db="EMBL/GenBank/DDBJ databases">
        <title>Reference transcriptome for the parasite Schistocephalus solidus: insights into the molecular evolution of parasitism.</title>
        <authorList>
            <person name="Hebert F.O."/>
            <person name="Grambauer S."/>
            <person name="Barber I."/>
            <person name="Landry C.R."/>
            <person name="Aubin-Horth N."/>
        </authorList>
    </citation>
    <scope>NUCLEOTIDE SEQUENCE</scope>
</reference>
<dbReference type="SUPFAM" id="SSF81606">
    <property type="entry name" value="PP2C-like"/>
    <property type="match status" value="1"/>
</dbReference>
<dbReference type="PROSITE" id="PS51746">
    <property type="entry name" value="PPM_2"/>
    <property type="match status" value="1"/>
</dbReference>
<dbReference type="PANTHER" id="PTHR13832">
    <property type="entry name" value="PROTEIN PHOSPHATASE 2C"/>
    <property type="match status" value="1"/>
</dbReference>
<dbReference type="InterPro" id="IPR001932">
    <property type="entry name" value="PPM-type_phosphatase-like_dom"/>
</dbReference>
<evidence type="ECO:0000313" key="3">
    <source>
        <dbReference type="EMBL" id="JAP51199.1"/>
    </source>
</evidence>
<dbReference type="GO" id="GO:0004722">
    <property type="term" value="F:protein serine/threonine phosphatase activity"/>
    <property type="evidence" value="ECO:0007669"/>
    <property type="project" value="InterPro"/>
</dbReference>
<dbReference type="SMART" id="SM00332">
    <property type="entry name" value="PP2Cc"/>
    <property type="match status" value="1"/>
</dbReference>
<dbReference type="PANTHER" id="PTHR13832:SF827">
    <property type="entry name" value="PROTEIN PHOSPHATASE 1L"/>
    <property type="match status" value="1"/>
</dbReference>
<name>A0A0X3PHE8_SCHSO</name>
<proteinExistence type="predicted"/>
<protein>
    <submittedName>
        <fullName evidence="3">Protein phosphatase 1E</fullName>
    </submittedName>
</protein>
<feature type="compositionally biased region" description="Polar residues" evidence="1">
    <location>
        <begin position="289"/>
        <end position="311"/>
    </location>
</feature>
<dbReference type="AlphaFoldDB" id="A0A0X3PHE8"/>
<dbReference type="Pfam" id="PF00481">
    <property type="entry name" value="PP2C"/>
    <property type="match status" value="1"/>
</dbReference>
<dbReference type="InterPro" id="IPR036457">
    <property type="entry name" value="PPM-type-like_dom_sf"/>
</dbReference>
<evidence type="ECO:0000259" key="2">
    <source>
        <dbReference type="PROSITE" id="PS51746"/>
    </source>
</evidence>
<organism evidence="3">
    <name type="scientific">Schistocephalus solidus</name>
    <name type="common">Tapeworm</name>
    <dbReference type="NCBI Taxonomy" id="70667"/>
    <lineage>
        <taxon>Eukaryota</taxon>
        <taxon>Metazoa</taxon>
        <taxon>Spiralia</taxon>
        <taxon>Lophotrochozoa</taxon>
        <taxon>Platyhelminthes</taxon>
        <taxon>Cestoda</taxon>
        <taxon>Eucestoda</taxon>
        <taxon>Diphyllobothriidea</taxon>
        <taxon>Diphyllobothriidae</taxon>
        <taxon>Schistocephalus</taxon>
    </lineage>
</organism>
<dbReference type="Gene3D" id="3.60.40.10">
    <property type="entry name" value="PPM-type phosphatase domain"/>
    <property type="match status" value="2"/>
</dbReference>